<keyword evidence="1" id="KW-0092">Biotin</keyword>
<feature type="domain" description="Lipoyl-binding" evidence="2">
    <location>
        <begin position="1"/>
        <end position="79"/>
    </location>
</feature>
<dbReference type="InterPro" id="IPR011053">
    <property type="entry name" value="Single_hybrid_motif"/>
</dbReference>
<accession>X1D0K9</accession>
<proteinExistence type="predicted"/>
<evidence type="ECO:0000256" key="1">
    <source>
        <dbReference type="ARBA" id="ARBA00023267"/>
    </source>
</evidence>
<dbReference type="InterPro" id="IPR000089">
    <property type="entry name" value="Biotin_lipoyl"/>
</dbReference>
<dbReference type="InterPro" id="IPR001882">
    <property type="entry name" value="Biotin_BS"/>
</dbReference>
<name>X1D0K9_9ZZZZ</name>
<sequence length="79" mass="8523">MLEKVPPDLSKFLLSPMPGLLVKLVVSEGDEVKAGEELAVVEAMKMENSLRAMDDVVIAKVLADQGGSLVVDQPILEFE</sequence>
<dbReference type="SUPFAM" id="SSF51230">
    <property type="entry name" value="Single hybrid motif"/>
    <property type="match status" value="1"/>
</dbReference>
<dbReference type="Pfam" id="PF00364">
    <property type="entry name" value="Biotin_lipoyl"/>
    <property type="match status" value="1"/>
</dbReference>
<dbReference type="FunFam" id="2.40.50.100:FF:000003">
    <property type="entry name" value="Acetyl-CoA carboxylase biotin carboxyl carrier protein"/>
    <property type="match status" value="1"/>
</dbReference>
<dbReference type="Gene3D" id="2.40.50.100">
    <property type="match status" value="1"/>
</dbReference>
<comment type="caution">
    <text evidence="3">The sequence shown here is derived from an EMBL/GenBank/DDBJ whole genome shotgun (WGS) entry which is preliminary data.</text>
</comment>
<dbReference type="PANTHER" id="PTHR45266">
    <property type="entry name" value="OXALOACETATE DECARBOXYLASE ALPHA CHAIN"/>
    <property type="match status" value="1"/>
</dbReference>
<dbReference type="InterPro" id="IPR050709">
    <property type="entry name" value="Biotin_Carboxyl_Carrier/Decarb"/>
</dbReference>
<gene>
    <name evidence="3" type="ORF">S01H4_47370</name>
</gene>
<dbReference type="EMBL" id="BART01026584">
    <property type="protein sequence ID" value="GAG98647.1"/>
    <property type="molecule type" value="Genomic_DNA"/>
</dbReference>
<evidence type="ECO:0000313" key="3">
    <source>
        <dbReference type="EMBL" id="GAG98647.1"/>
    </source>
</evidence>
<evidence type="ECO:0000259" key="2">
    <source>
        <dbReference type="PROSITE" id="PS50968"/>
    </source>
</evidence>
<protein>
    <recommendedName>
        <fullName evidence="2">Lipoyl-binding domain-containing protein</fullName>
    </recommendedName>
</protein>
<dbReference type="PANTHER" id="PTHR45266:SF3">
    <property type="entry name" value="OXALOACETATE DECARBOXYLASE ALPHA CHAIN"/>
    <property type="match status" value="1"/>
</dbReference>
<dbReference type="PROSITE" id="PS00188">
    <property type="entry name" value="BIOTIN"/>
    <property type="match status" value="1"/>
</dbReference>
<organism evidence="3">
    <name type="scientific">marine sediment metagenome</name>
    <dbReference type="NCBI Taxonomy" id="412755"/>
    <lineage>
        <taxon>unclassified sequences</taxon>
        <taxon>metagenomes</taxon>
        <taxon>ecological metagenomes</taxon>
    </lineage>
</organism>
<reference evidence="3" key="1">
    <citation type="journal article" date="2014" name="Front. Microbiol.">
        <title>High frequency of phylogenetically diverse reductive dehalogenase-homologous genes in deep subseafloor sedimentary metagenomes.</title>
        <authorList>
            <person name="Kawai M."/>
            <person name="Futagami T."/>
            <person name="Toyoda A."/>
            <person name="Takaki Y."/>
            <person name="Nishi S."/>
            <person name="Hori S."/>
            <person name="Arai W."/>
            <person name="Tsubouchi T."/>
            <person name="Morono Y."/>
            <person name="Uchiyama I."/>
            <person name="Ito T."/>
            <person name="Fujiyama A."/>
            <person name="Inagaki F."/>
            <person name="Takami H."/>
        </authorList>
    </citation>
    <scope>NUCLEOTIDE SEQUENCE</scope>
    <source>
        <strain evidence="3">Expedition CK06-06</strain>
    </source>
</reference>
<dbReference type="PROSITE" id="PS50968">
    <property type="entry name" value="BIOTINYL_LIPOYL"/>
    <property type="match status" value="1"/>
</dbReference>
<dbReference type="AlphaFoldDB" id="X1D0K9"/>
<dbReference type="CDD" id="cd06850">
    <property type="entry name" value="biotinyl_domain"/>
    <property type="match status" value="1"/>
</dbReference>